<feature type="chain" id="PRO_5047500898" evidence="5">
    <location>
        <begin position="30"/>
        <end position="163"/>
    </location>
</feature>
<dbReference type="InterPro" id="IPR051202">
    <property type="entry name" value="Peptidase_C40"/>
</dbReference>
<evidence type="ECO:0000259" key="6">
    <source>
        <dbReference type="PROSITE" id="PS51935"/>
    </source>
</evidence>
<feature type="domain" description="NlpC/P60" evidence="6">
    <location>
        <begin position="32"/>
        <end position="155"/>
    </location>
</feature>
<evidence type="ECO:0000256" key="2">
    <source>
        <dbReference type="ARBA" id="ARBA00022670"/>
    </source>
</evidence>
<organism evidence="7 8">
    <name type="scientific">Sporosarcina koreensis</name>
    <dbReference type="NCBI Taxonomy" id="334735"/>
    <lineage>
        <taxon>Bacteria</taxon>
        <taxon>Bacillati</taxon>
        <taxon>Bacillota</taxon>
        <taxon>Bacilli</taxon>
        <taxon>Bacillales</taxon>
        <taxon>Caryophanaceae</taxon>
        <taxon>Sporosarcina</taxon>
    </lineage>
</organism>
<dbReference type="SUPFAM" id="SSF54001">
    <property type="entry name" value="Cysteine proteinases"/>
    <property type="match status" value="1"/>
</dbReference>
<evidence type="ECO:0000256" key="4">
    <source>
        <dbReference type="ARBA" id="ARBA00022807"/>
    </source>
</evidence>
<dbReference type="InterPro" id="IPR038765">
    <property type="entry name" value="Papain-like_cys_pep_sf"/>
</dbReference>
<accession>A0ABW0TYQ9</accession>
<dbReference type="PROSITE" id="PS51935">
    <property type="entry name" value="NLPC_P60"/>
    <property type="match status" value="1"/>
</dbReference>
<gene>
    <name evidence="7" type="ORF">ACFPTP_12985</name>
</gene>
<dbReference type="Proteomes" id="UP001596071">
    <property type="component" value="Unassembled WGS sequence"/>
</dbReference>
<dbReference type="PANTHER" id="PTHR47053">
    <property type="entry name" value="MUREIN DD-ENDOPEPTIDASE MEPH-RELATED"/>
    <property type="match status" value="1"/>
</dbReference>
<dbReference type="PANTHER" id="PTHR47053:SF1">
    <property type="entry name" value="MUREIN DD-ENDOPEPTIDASE MEPH-RELATED"/>
    <property type="match status" value="1"/>
</dbReference>
<evidence type="ECO:0000256" key="1">
    <source>
        <dbReference type="ARBA" id="ARBA00007074"/>
    </source>
</evidence>
<comment type="similarity">
    <text evidence="1">Belongs to the peptidase C40 family.</text>
</comment>
<evidence type="ECO:0000256" key="5">
    <source>
        <dbReference type="SAM" id="SignalP"/>
    </source>
</evidence>
<feature type="signal peptide" evidence="5">
    <location>
        <begin position="1"/>
        <end position="29"/>
    </location>
</feature>
<keyword evidence="4" id="KW-0788">Thiol protease</keyword>
<evidence type="ECO:0000256" key="3">
    <source>
        <dbReference type="ARBA" id="ARBA00022801"/>
    </source>
</evidence>
<dbReference type="InterPro" id="IPR000064">
    <property type="entry name" value="NLP_P60_dom"/>
</dbReference>
<proteinExistence type="inferred from homology"/>
<protein>
    <submittedName>
        <fullName evidence="7">C40 family peptidase</fullName>
    </submittedName>
</protein>
<keyword evidence="8" id="KW-1185">Reference proteome</keyword>
<reference evidence="8" key="1">
    <citation type="journal article" date="2019" name="Int. J. Syst. Evol. Microbiol.">
        <title>The Global Catalogue of Microorganisms (GCM) 10K type strain sequencing project: providing services to taxonomists for standard genome sequencing and annotation.</title>
        <authorList>
            <consortium name="The Broad Institute Genomics Platform"/>
            <consortium name="The Broad Institute Genome Sequencing Center for Infectious Disease"/>
            <person name="Wu L."/>
            <person name="Ma J."/>
        </authorList>
    </citation>
    <scope>NUCLEOTIDE SEQUENCE [LARGE SCALE GENOMIC DNA]</scope>
    <source>
        <strain evidence="8">KACC 11299</strain>
    </source>
</reference>
<name>A0ABW0TYQ9_9BACL</name>
<dbReference type="RefSeq" id="WP_381445585.1">
    <property type="nucleotide sequence ID" value="NZ_JBHSNP010000027.1"/>
</dbReference>
<evidence type="ECO:0000313" key="7">
    <source>
        <dbReference type="EMBL" id="MFC5604137.1"/>
    </source>
</evidence>
<keyword evidence="2" id="KW-0645">Protease</keyword>
<sequence>MRIFSRMQKPVASFAIVFALLFTPMIGQAEASSSDSASISATATSLKGIKYVYGGTSKAGFDCSGYVQFVFKQHGVNLSRTASGMYTSGEKVAKSDLAVGDLVFFNTRGKGVSHVGIYIGDGKFAHASSSKGVKVDKLNDPHYWGKRYVGAKRINGITEVASK</sequence>
<dbReference type="Pfam" id="PF00877">
    <property type="entry name" value="NLPC_P60"/>
    <property type="match status" value="1"/>
</dbReference>
<dbReference type="EMBL" id="JBHSNP010000027">
    <property type="protein sequence ID" value="MFC5604137.1"/>
    <property type="molecule type" value="Genomic_DNA"/>
</dbReference>
<keyword evidence="5" id="KW-0732">Signal</keyword>
<evidence type="ECO:0000313" key="8">
    <source>
        <dbReference type="Proteomes" id="UP001596071"/>
    </source>
</evidence>
<dbReference type="Gene3D" id="3.90.1720.10">
    <property type="entry name" value="endopeptidase domain like (from Nostoc punctiforme)"/>
    <property type="match status" value="1"/>
</dbReference>
<keyword evidence="3" id="KW-0378">Hydrolase</keyword>
<comment type="caution">
    <text evidence="7">The sequence shown here is derived from an EMBL/GenBank/DDBJ whole genome shotgun (WGS) entry which is preliminary data.</text>
</comment>